<organism evidence="2 3">
    <name type="scientific">Gossypium klotzschianum</name>
    <dbReference type="NCBI Taxonomy" id="34286"/>
    <lineage>
        <taxon>Eukaryota</taxon>
        <taxon>Viridiplantae</taxon>
        <taxon>Streptophyta</taxon>
        <taxon>Embryophyta</taxon>
        <taxon>Tracheophyta</taxon>
        <taxon>Spermatophyta</taxon>
        <taxon>Magnoliopsida</taxon>
        <taxon>eudicotyledons</taxon>
        <taxon>Gunneridae</taxon>
        <taxon>Pentapetalae</taxon>
        <taxon>rosids</taxon>
        <taxon>malvids</taxon>
        <taxon>Malvales</taxon>
        <taxon>Malvaceae</taxon>
        <taxon>Malvoideae</taxon>
        <taxon>Gossypium</taxon>
    </lineage>
</organism>
<dbReference type="InterPro" id="IPR008972">
    <property type="entry name" value="Cupredoxin"/>
</dbReference>
<keyword evidence="1" id="KW-0472">Membrane</keyword>
<keyword evidence="1" id="KW-1133">Transmembrane helix</keyword>
<dbReference type="OrthoDB" id="959565at2759"/>
<dbReference type="Gene3D" id="2.60.40.420">
    <property type="entry name" value="Cupredoxins - blue copper proteins"/>
    <property type="match status" value="1"/>
</dbReference>
<evidence type="ECO:0000256" key="1">
    <source>
        <dbReference type="SAM" id="Phobius"/>
    </source>
</evidence>
<gene>
    <name evidence="2" type="ORF">Goklo_019486</name>
</gene>
<name>A0A7J8UP47_9ROSI</name>
<keyword evidence="1" id="KW-0812">Transmembrane</keyword>
<evidence type="ECO:0000313" key="2">
    <source>
        <dbReference type="EMBL" id="MBA0652213.1"/>
    </source>
</evidence>
<keyword evidence="3" id="KW-1185">Reference proteome</keyword>
<reference evidence="2 3" key="1">
    <citation type="journal article" date="2019" name="Genome Biol. Evol.">
        <title>Insights into the evolution of the New World diploid cottons (Gossypium, subgenus Houzingenia) based on genome sequencing.</title>
        <authorList>
            <person name="Grover C.E."/>
            <person name="Arick M.A. 2nd"/>
            <person name="Thrash A."/>
            <person name="Conover J.L."/>
            <person name="Sanders W.S."/>
            <person name="Peterson D.G."/>
            <person name="Frelichowski J.E."/>
            <person name="Scheffler J.A."/>
            <person name="Scheffler B.E."/>
            <person name="Wendel J.F."/>
        </authorList>
    </citation>
    <scope>NUCLEOTIDE SEQUENCE [LARGE SCALE GENOMIC DNA]</scope>
    <source>
        <strain evidence="2">57</strain>
        <tissue evidence="2">Leaf</tissue>
    </source>
</reference>
<sequence>MSIDSVIVILDQLTEYTPLTYNNWASTNMCFINDTLRKLIIHVVVLYLLRFFIVFHQYIFIYKYRDITCTYLIFTRFSNLCSYFSYKKDSVLVEYDKCQTSHPQFFSNNGDTVFKLDRPGSIYFISWATGYYQRGQEMVEKIVQAIDEFVVNCDPETMYKVHPLVDSNMIDIPQADSIPLQELATTESCSSSADYIPDPSTYVHPMLTSGKAGIVILMYYKQCDEQWCSL</sequence>
<dbReference type="Proteomes" id="UP000593573">
    <property type="component" value="Unassembled WGS sequence"/>
</dbReference>
<dbReference type="AlphaFoldDB" id="A0A7J8UP47"/>
<feature type="transmembrane region" description="Helical" evidence="1">
    <location>
        <begin position="39"/>
        <end position="60"/>
    </location>
</feature>
<protein>
    <submittedName>
        <fullName evidence="2">Uncharacterized protein</fullName>
    </submittedName>
</protein>
<accession>A0A7J8UP47</accession>
<proteinExistence type="predicted"/>
<comment type="caution">
    <text evidence="2">The sequence shown here is derived from an EMBL/GenBank/DDBJ whole genome shotgun (WGS) entry which is preliminary data.</text>
</comment>
<dbReference type="EMBL" id="JABFAB010000007">
    <property type="protein sequence ID" value="MBA0652213.1"/>
    <property type="molecule type" value="Genomic_DNA"/>
</dbReference>
<dbReference type="SUPFAM" id="SSF49503">
    <property type="entry name" value="Cupredoxins"/>
    <property type="match status" value="1"/>
</dbReference>
<evidence type="ECO:0000313" key="3">
    <source>
        <dbReference type="Proteomes" id="UP000593573"/>
    </source>
</evidence>